<reference evidence="5 6" key="1">
    <citation type="submission" date="2024-07" db="EMBL/GenBank/DDBJ databases">
        <title>Section-level genome sequencing and comparative genomics of Aspergillus sections Usti and Cavernicolus.</title>
        <authorList>
            <consortium name="Lawrence Berkeley National Laboratory"/>
            <person name="Nybo J.L."/>
            <person name="Vesth T.C."/>
            <person name="Theobald S."/>
            <person name="Frisvad J.C."/>
            <person name="Larsen T.O."/>
            <person name="Kjaerboelling I."/>
            <person name="Rothschild-Mancinelli K."/>
            <person name="Lyhne E.K."/>
            <person name="Kogle M.E."/>
            <person name="Barry K."/>
            <person name="Clum A."/>
            <person name="Na H."/>
            <person name="Ledsgaard L."/>
            <person name="Lin J."/>
            <person name="Lipzen A."/>
            <person name="Kuo A."/>
            <person name="Riley R."/>
            <person name="Mondo S."/>
            <person name="Labutti K."/>
            <person name="Haridas S."/>
            <person name="Pangalinan J."/>
            <person name="Salamov A.A."/>
            <person name="Simmons B.A."/>
            <person name="Magnuson J.K."/>
            <person name="Chen J."/>
            <person name="Drula E."/>
            <person name="Henrissat B."/>
            <person name="Wiebenga A."/>
            <person name="Lubbers R.J."/>
            <person name="Gomes A.C."/>
            <person name="Makela M.R."/>
            <person name="Stajich J."/>
            <person name="Grigoriev I.V."/>
            <person name="Mortensen U.H."/>
            <person name="De Vries R.P."/>
            <person name="Baker S.E."/>
            <person name="Andersen M.R."/>
        </authorList>
    </citation>
    <scope>NUCLEOTIDE SEQUENCE [LARGE SCALE GENOMIC DNA]</scope>
    <source>
        <strain evidence="5 6">CBS 588.65</strain>
    </source>
</reference>
<evidence type="ECO:0000313" key="5">
    <source>
        <dbReference type="EMBL" id="KAL2802829.1"/>
    </source>
</evidence>
<dbReference type="SUPFAM" id="SSF51735">
    <property type="entry name" value="NAD(P)-binding Rossmann-fold domains"/>
    <property type="match status" value="1"/>
</dbReference>
<proteinExistence type="inferred from homology"/>
<keyword evidence="3" id="KW-0560">Oxidoreductase</keyword>
<gene>
    <name evidence="5" type="ORF">BJX63DRAFT_425776</name>
</gene>
<dbReference type="PANTHER" id="PTHR44169">
    <property type="entry name" value="NADPH-DEPENDENT 1-ACYLDIHYDROXYACETONE PHOSPHATE REDUCTASE"/>
    <property type="match status" value="1"/>
</dbReference>
<dbReference type="EMBL" id="JBFXLT010000162">
    <property type="protein sequence ID" value="KAL2802829.1"/>
    <property type="molecule type" value="Genomic_DNA"/>
</dbReference>
<organism evidence="5 6">
    <name type="scientific">Aspergillus granulosus</name>
    <dbReference type="NCBI Taxonomy" id="176169"/>
    <lineage>
        <taxon>Eukaryota</taxon>
        <taxon>Fungi</taxon>
        <taxon>Dikarya</taxon>
        <taxon>Ascomycota</taxon>
        <taxon>Pezizomycotina</taxon>
        <taxon>Eurotiomycetes</taxon>
        <taxon>Eurotiomycetidae</taxon>
        <taxon>Eurotiales</taxon>
        <taxon>Aspergillaceae</taxon>
        <taxon>Aspergillus</taxon>
        <taxon>Aspergillus subgen. Nidulantes</taxon>
    </lineage>
</organism>
<dbReference type="Pfam" id="PF00106">
    <property type="entry name" value="adh_short"/>
    <property type="match status" value="1"/>
</dbReference>
<dbReference type="PRINTS" id="PR00080">
    <property type="entry name" value="SDRFAMILY"/>
</dbReference>
<evidence type="ECO:0000256" key="3">
    <source>
        <dbReference type="ARBA" id="ARBA00023002"/>
    </source>
</evidence>
<dbReference type="PRINTS" id="PR00081">
    <property type="entry name" value="GDHRDH"/>
</dbReference>
<dbReference type="CDD" id="cd05374">
    <property type="entry name" value="17beta-HSD-like_SDR_c"/>
    <property type="match status" value="1"/>
</dbReference>
<sequence>MARKTVLITGCSDDGIGSGLTLTFHERDYHVFATARNPDKMSKLKHLPNVTHLTLDVSDNSHISDAVEAVKEHTGGTLDYLVNNAGRNHFMPTLDEDLDATRKIYETNVWGPVAVTQAFAPLLIKAKGTIAFITSIAGHLNVPYMGTYSASKRSIEIIADTLRLELSPFHVRVLCVVTGAVKTMGQTYFGDWKLPEDSLYKPIEETIANRARGGDGNPREDLMKYSRKVVTGIVSGKATNTSEVRICDLIRRDVEWEVAETPRHT</sequence>
<dbReference type="InterPro" id="IPR036291">
    <property type="entry name" value="NAD(P)-bd_dom_sf"/>
</dbReference>
<dbReference type="PROSITE" id="PS00061">
    <property type="entry name" value="ADH_SHORT"/>
    <property type="match status" value="1"/>
</dbReference>
<keyword evidence="2" id="KW-0521">NADP</keyword>
<comment type="caution">
    <text evidence="5">The sequence shown here is derived from an EMBL/GenBank/DDBJ whole genome shotgun (WGS) entry which is preliminary data.</text>
</comment>
<evidence type="ECO:0000256" key="4">
    <source>
        <dbReference type="RuleBase" id="RU000363"/>
    </source>
</evidence>
<keyword evidence="6" id="KW-1185">Reference proteome</keyword>
<comment type="similarity">
    <text evidence="1 4">Belongs to the short-chain dehydrogenases/reductases (SDR) family.</text>
</comment>
<dbReference type="InterPro" id="IPR002347">
    <property type="entry name" value="SDR_fam"/>
</dbReference>
<evidence type="ECO:0000313" key="6">
    <source>
        <dbReference type="Proteomes" id="UP001610334"/>
    </source>
</evidence>
<dbReference type="PANTHER" id="PTHR44169:SF6">
    <property type="entry name" value="NADPH-DEPENDENT 1-ACYLDIHYDROXYACETONE PHOSPHATE REDUCTASE"/>
    <property type="match status" value="1"/>
</dbReference>
<evidence type="ECO:0000256" key="2">
    <source>
        <dbReference type="ARBA" id="ARBA00022857"/>
    </source>
</evidence>
<dbReference type="Proteomes" id="UP001610334">
    <property type="component" value="Unassembled WGS sequence"/>
</dbReference>
<dbReference type="InterPro" id="IPR020904">
    <property type="entry name" value="Sc_DH/Rdtase_CS"/>
</dbReference>
<accession>A0ABR4GWA3</accession>
<dbReference type="Gene3D" id="3.40.50.720">
    <property type="entry name" value="NAD(P)-binding Rossmann-like Domain"/>
    <property type="match status" value="1"/>
</dbReference>
<protein>
    <submittedName>
        <fullName evidence="5">Uncharacterized protein</fullName>
    </submittedName>
</protein>
<name>A0ABR4GWA3_9EURO</name>
<evidence type="ECO:0000256" key="1">
    <source>
        <dbReference type="ARBA" id="ARBA00006484"/>
    </source>
</evidence>